<dbReference type="GeneID" id="78499248"/>
<gene>
    <name evidence="1" type="ORF">HMPREF9145_2519</name>
</gene>
<comment type="caution">
    <text evidence="1">The sequence shown here is derived from an EMBL/GenBank/DDBJ whole genome shotgun (WGS) entry which is preliminary data.</text>
</comment>
<evidence type="ECO:0000313" key="1">
    <source>
        <dbReference type="EMBL" id="ERK02820.1"/>
    </source>
</evidence>
<protein>
    <submittedName>
        <fullName evidence="1">Uncharacterized protein</fullName>
    </submittedName>
</protein>
<reference evidence="1 2" key="1">
    <citation type="submission" date="2013-08" db="EMBL/GenBank/DDBJ databases">
        <authorList>
            <person name="Durkin A.S."/>
            <person name="Haft D.R."/>
            <person name="McCorrison J."/>
            <person name="Torralba M."/>
            <person name="Gillis M."/>
            <person name="Haft D.H."/>
            <person name="Methe B."/>
            <person name="Sutton G."/>
            <person name="Nelson K.E."/>
        </authorList>
    </citation>
    <scope>NUCLEOTIDE SEQUENCE [LARGE SCALE GENOMIC DNA]</scope>
    <source>
        <strain evidence="1 2">F0493</strain>
    </source>
</reference>
<dbReference type="Proteomes" id="UP000017023">
    <property type="component" value="Unassembled WGS sequence"/>
</dbReference>
<dbReference type="PATRIC" id="fig|1395125.3.peg.177"/>
<accession>U2MMD8</accession>
<organism evidence="1 2">
    <name type="scientific">Segatella salivae F0493</name>
    <dbReference type="NCBI Taxonomy" id="1395125"/>
    <lineage>
        <taxon>Bacteria</taxon>
        <taxon>Pseudomonadati</taxon>
        <taxon>Bacteroidota</taxon>
        <taxon>Bacteroidia</taxon>
        <taxon>Bacteroidales</taxon>
        <taxon>Prevotellaceae</taxon>
        <taxon>Segatella</taxon>
    </lineage>
</organism>
<evidence type="ECO:0000313" key="2">
    <source>
        <dbReference type="Proteomes" id="UP000017023"/>
    </source>
</evidence>
<name>U2MMD8_9BACT</name>
<dbReference type="AlphaFoldDB" id="U2MMD8"/>
<proteinExistence type="predicted"/>
<dbReference type="EMBL" id="AWGW01000005">
    <property type="protein sequence ID" value="ERK02820.1"/>
    <property type="molecule type" value="Genomic_DNA"/>
</dbReference>
<sequence>MHAYNEPFYGGLIKKSSTPTALPHANYTLTQGSLHYRLATLGYQKRNTYGVETCVL</sequence>
<dbReference type="RefSeq" id="WP_021824465.1">
    <property type="nucleotide sequence ID" value="NZ_AWGW01000005.1"/>
</dbReference>